<keyword evidence="11" id="KW-0067">ATP-binding</keyword>
<evidence type="ECO:0000256" key="3">
    <source>
        <dbReference type="ARBA" id="ARBA00012438"/>
    </source>
</evidence>
<evidence type="ECO:0000256" key="2">
    <source>
        <dbReference type="ARBA" id="ARBA00004429"/>
    </source>
</evidence>
<keyword evidence="7" id="KW-0808">Transferase</keyword>
<dbReference type="InterPro" id="IPR003661">
    <property type="entry name" value="HisK_dim/P_dom"/>
</dbReference>
<dbReference type="SUPFAM" id="SSF55874">
    <property type="entry name" value="ATPase domain of HSP90 chaperone/DNA topoisomerase II/histidine kinase"/>
    <property type="match status" value="1"/>
</dbReference>
<evidence type="ECO:0000256" key="1">
    <source>
        <dbReference type="ARBA" id="ARBA00000085"/>
    </source>
</evidence>
<feature type="transmembrane region" description="Helical" evidence="15">
    <location>
        <begin position="212"/>
        <end position="230"/>
    </location>
</feature>
<keyword evidence="9" id="KW-0547">Nucleotide-binding</keyword>
<dbReference type="Pfam" id="PF00512">
    <property type="entry name" value="HisKA"/>
    <property type="match status" value="1"/>
</dbReference>
<dbReference type="SMART" id="SM00387">
    <property type="entry name" value="HATPase_c"/>
    <property type="match status" value="1"/>
</dbReference>
<keyword evidence="19" id="KW-1185">Reference proteome</keyword>
<name>A0ABM8FJS4_9GAMM</name>
<dbReference type="InterPro" id="IPR005467">
    <property type="entry name" value="His_kinase_dom"/>
</dbReference>
<sequence length="492" mass="55566">MSSNTAQSKSSRIKRWSQSLTGQILIIMALGVASAQFVSSTIWLRQLESDTEENVREVSKHMAFRIAATVSYFTSLPTNYRHIVIDQLQDMGGTRFFVTLNKEEININNIPDSPLKDIVKNEVQSTLIKQLGIHNANIAFSNPDDLHVINNHTRLVDLPERWGHHSLLVKPLTPPIIVIQIPINDKDWLYLASLMPDPYFLDGNSALTGDRLFSMAMSVITVLLLSIVILRRVTRPLATLARAAERFGQGDWKPIKEVGSVEVRNTAKAFNDMQRRIQRYLNDRERLFASISHDLKTPITRLRLRAEMLDEDDIRDAMIRDLEDLDMLVKGALQSVKETDIHENRIEVNISRMLRDMQTTANLHDVKLTVVGELNHPFIGKPLAIKRCLGNLVDNALYYGKTATVYIEDDEDDVCIRICDQGPGIPIDKMDKVFQPYTRLTPDHSGHPGGMGLGLSIARNIARAHGGEVTLSNHMQQGIQQGLEAKLWLPRH</sequence>
<keyword evidence="13" id="KW-0902">Two-component regulatory system</keyword>
<evidence type="ECO:0000259" key="17">
    <source>
        <dbReference type="PROSITE" id="PS50885"/>
    </source>
</evidence>
<dbReference type="PANTHER" id="PTHR44936:SF5">
    <property type="entry name" value="SENSOR HISTIDINE KINASE ENVZ"/>
    <property type="match status" value="1"/>
</dbReference>
<dbReference type="PROSITE" id="PS50885">
    <property type="entry name" value="HAMP"/>
    <property type="match status" value="1"/>
</dbReference>
<organism evidence="18 19">
    <name type="scientific">Marinomonas pontica</name>
    <dbReference type="NCBI Taxonomy" id="264739"/>
    <lineage>
        <taxon>Bacteria</taxon>
        <taxon>Pseudomonadati</taxon>
        <taxon>Pseudomonadota</taxon>
        <taxon>Gammaproteobacteria</taxon>
        <taxon>Oceanospirillales</taxon>
        <taxon>Oceanospirillaceae</taxon>
        <taxon>Marinomonas</taxon>
    </lineage>
</organism>
<dbReference type="InterPro" id="IPR003660">
    <property type="entry name" value="HAMP_dom"/>
</dbReference>
<gene>
    <name evidence="18" type="ORF">MACH16_31000</name>
</gene>
<dbReference type="CDD" id="cd06225">
    <property type="entry name" value="HAMP"/>
    <property type="match status" value="1"/>
</dbReference>
<dbReference type="CDD" id="cd00075">
    <property type="entry name" value="HATPase"/>
    <property type="match status" value="1"/>
</dbReference>
<comment type="subcellular location">
    <subcellularLocation>
        <location evidence="2">Cell inner membrane</location>
        <topology evidence="2">Multi-pass membrane protein</topology>
    </subcellularLocation>
</comment>
<dbReference type="Pfam" id="PF02518">
    <property type="entry name" value="HATPase_c"/>
    <property type="match status" value="1"/>
</dbReference>
<dbReference type="Gene3D" id="3.30.565.10">
    <property type="entry name" value="Histidine kinase-like ATPase, C-terminal domain"/>
    <property type="match status" value="1"/>
</dbReference>
<dbReference type="Gene3D" id="1.10.8.500">
    <property type="entry name" value="HAMP domain in histidine kinase"/>
    <property type="match status" value="1"/>
</dbReference>
<dbReference type="SUPFAM" id="SSF47384">
    <property type="entry name" value="Homodimeric domain of signal transducing histidine kinase"/>
    <property type="match status" value="1"/>
</dbReference>
<evidence type="ECO:0000259" key="16">
    <source>
        <dbReference type="PROSITE" id="PS50109"/>
    </source>
</evidence>
<evidence type="ECO:0000256" key="9">
    <source>
        <dbReference type="ARBA" id="ARBA00022741"/>
    </source>
</evidence>
<dbReference type="PANTHER" id="PTHR44936">
    <property type="entry name" value="SENSOR PROTEIN CREC"/>
    <property type="match status" value="1"/>
</dbReference>
<proteinExistence type="predicted"/>
<evidence type="ECO:0000256" key="5">
    <source>
        <dbReference type="ARBA" id="ARBA00022519"/>
    </source>
</evidence>
<dbReference type="InterPro" id="IPR050980">
    <property type="entry name" value="2C_sensor_his_kinase"/>
</dbReference>
<dbReference type="Pfam" id="PF00672">
    <property type="entry name" value="HAMP"/>
    <property type="match status" value="1"/>
</dbReference>
<dbReference type="InterPro" id="IPR036890">
    <property type="entry name" value="HATPase_C_sf"/>
</dbReference>
<dbReference type="PROSITE" id="PS50109">
    <property type="entry name" value="HIS_KIN"/>
    <property type="match status" value="1"/>
</dbReference>
<keyword evidence="14 15" id="KW-0472">Membrane</keyword>
<feature type="domain" description="HAMP" evidence="17">
    <location>
        <begin position="231"/>
        <end position="282"/>
    </location>
</feature>
<dbReference type="SMART" id="SM00388">
    <property type="entry name" value="HisKA"/>
    <property type="match status" value="1"/>
</dbReference>
<dbReference type="EMBL" id="AP027271">
    <property type="protein sequence ID" value="BDX04352.1"/>
    <property type="molecule type" value="Genomic_DNA"/>
</dbReference>
<dbReference type="CDD" id="cd00082">
    <property type="entry name" value="HisKA"/>
    <property type="match status" value="1"/>
</dbReference>
<dbReference type="Gene3D" id="1.10.287.130">
    <property type="match status" value="1"/>
</dbReference>
<protein>
    <recommendedName>
        <fullName evidence="3">histidine kinase</fullName>
        <ecNumber evidence="3">2.7.13.3</ecNumber>
    </recommendedName>
</protein>
<evidence type="ECO:0000256" key="10">
    <source>
        <dbReference type="ARBA" id="ARBA00022777"/>
    </source>
</evidence>
<evidence type="ECO:0000256" key="4">
    <source>
        <dbReference type="ARBA" id="ARBA00022475"/>
    </source>
</evidence>
<reference evidence="18 19" key="1">
    <citation type="submission" date="2023-01" db="EMBL/GenBank/DDBJ databases">
        <title>Complete genome sequence of Marinomonas pontica strain 200518_36.</title>
        <authorList>
            <person name="Ueki S."/>
            <person name="Gajardo G."/>
            <person name="Maruyama F."/>
        </authorList>
    </citation>
    <scope>NUCLEOTIDE SEQUENCE [LARGE SCALE GENOMIC DNA]</scope>
    <source>
        <strain evidence="18 19">200518_36</strain>
    </source>
</reference>
<keyword evidence="5" id="KW-0997">Cell inner membrane</keyword>
<dbReference type="SMART" id="SM00304">
    <property type="entry name" value="HAMP"/>
    <property type="match status" value="1"/>
</dbReference>
<dbReference type="EC" id="2.7.13.3" evidence="3"/>
<evidence type="ECO:0000256" key="12">
    <source>
        <dbReference type="ARBA" id="ARBA00022989"/>
    </source>
</evidence>
<dbReference type="PRINTS" id="PR00344">
    <property type="entry name" value="BCTRLSENSOR"/>
</dbReference>
<keyword evidence="4" id="KW-1003">Cell membrane</keyword>
<evidence type="ECO:0000256" key="6">
    <source>
        <dbReference type="ARBA" id="ARBA00022553"/>
    </source>
</evidence>
<dbReference type="InterPro" id="IPR036097">
    <property type="entry name" value="HisK_dim/P_sf"/>
</dbReference>
<accession>A0ABM8FJS4</accession>
<keyword evidence="8 15" id="KW-0812">Transmembrane</keyword>
<keyword evidence="6" id="KW-0597">Phosphoprotein</keyword>
<evidence type="ECO:0000256" key="15">
    <source>
        <dbReference type="SAM" id="Phobius"/>
    </source>
</evidence>
<evidence type="ECO:0000256" key="8">
    <source>
        <dbReference type="ARBA" id="ARBA00022692"/>
    </source>
</evidence>
<evidence type="ECO:0000313" key="19">
    <source>
        <dbReference type="Proteomes" id="UP001307608"/>
    </source>
</evidence>
<evidence type="ECO:0000256" key="11">
    <source>
        <dbReference type="ARBA" id="ARBA00022840"/>
    </source>
</evidence>
<dbReference type="RefSeq" id="WP_338269420.1">
    <property type="nucleotide sequence ID" value="NZ_AP027271.1"/>
</dbReference>
<evidence type="ECO:0000256" key="13">
    <source>
        <dbReference type="ARBA" id="ARBA00023012"/>
    </source>
</evidence>
<dbReference type="InterPro" id="IPR004358">
    <property type="entry name" value="Sig_transdc_His_kin-like_C"/>
</dbReference>
<feature type="domain" description="Histidine kinase" evidence="16">
    <location>
        <begin position="290"/>
        <end position="492"/>
    </location>
</feature>
<dbReference type="Proteomes" id="UP001307608">
    <property type="component" value="Chromosome"/>
</dbReference>
<keyword evidence="12 15" id="KW-1133">Transmembrane helix</keyword>
<dbReference type="GO" id="GO:0016301">
    <property type="term" value="F:kinase activity"/>
    <property type="evidence" value="ECO:0007669"/>
    <property type="project" value="UniProtKB-KW"/>
</dbReference>
<evidence type="ECO:0000313" key="18">
    <source>
        <dbReference type="EMBL" id="BDX04352.1"/>
    </source>
</evidence>
<evidence type="ECO:0000256" key="14">
    <source>
        <dbReference type="ARBA" id="ARBA00023136"/>
    </source>
</evidence>
<keyword evidence="10 18" id="KW-0418">Kinase</keyword>
<dbReference type="InterPro" id="IPR003594">
    <property type="entry name" value="HATPase_dom"/>
</dbReference>
<comment type="catalytic activity">
    <reaction evidence="1">
        <text>ATP + protein L-histidine = ADP + protein N-phospho-L-histidine.</text>
        <dbReference type="EC" id="2.7.13.3"/>
    </reaction>
</comment>
<evidence type="ECO:0000256" key="7">
    <source>
        <dbReference type="ARBA" id="ARBA00022679"/>
    </source>
</evidence>